<dbReference type="InterPro" id="IPR033906">
    <property type="entry name" value="Lipase_N"/>
</dbReference>
<dbReference type="PANTHER" id="PTHR11610">
    <property type="entry name" value="LIPASE"/>
    <property type="match status" value="1"/>
</dbReference>
<dbReference type="InterPro" id="IPR000734">
    <property type="entry name" value="TAG_lipase"/>
</dbReference>
<sequence>MYHLIINFCYILLSINVLYASPISNEIGNEFVLTKDVKMKNRWVLIPDTNGRMHLVDMKAYKPNHESQPVFNVKRDVKFILSTQRVQGVEIKMNLTSLLNARFGKNHPTRFLIHGWNGDMTSAVNERVTREYLKRGQFNVISVDWSKGAGTLDYIAASYRVYEVANFTAKFIDFLVEHGYIRFNNIHVIGHSLGGHTAGLVGKYVKGGKIRAIFGLDPAGPLFDLNNPEERIAADDGEYVEVLHTNGGFLGIGSPIGQADFFPNFGRWQPGCGIDLTGTCSHSRAPEFFAESINSNAFIATRCASFKEIKNERCTTEWLNERIMMNPEAINTNLKGGINLIKIRENFSVFHLKMNKFGALIILVLASAVTSSPLLRDETDDISPLREFKEEVNVDDPKHRWAMIPDGDGRMHLIDLNIYPVDIEPSWNADQDVFFLLYTRRNPTSGERITFNADAIRNTNFNSGAPVRFVIHGWNNDHTSAVNTQITSAYLQNGEFNVIVVDWGAGANTIDYVSARNRINSVADVVARLIDFLVNNGLTQTTRVYVVGHSLGGHTAGLTGKRVTRGRLPYIMGLDPAGPLFSTGNVNERIDAGDANQVEIMHTNGWTLGFGEPLGRADFFPNGGRSQPGCGIDLTGSCAHGRAPTYFAESLNSAAGFVANRCATFAEVDRNQCTIQSSGHRMGGEPPNLTHNGFFLLATNSNAPFARG</sequence>
<evidence type="ECO:0000256" key="5">
    <source>
        <dbReference type="SAM" id="SignalP"/>
    </source>
</evidence>
<evidence type="ECO:0000256" key="4">
    <source>
        <dbReference type="RuleBase" id="RU004262"/>
    </source>
</evidence>
<dbReference type="EMBL" id="CVRI01000048">
    <property type="protein sequence ID" value="CRK98905.1"/>
    <property type="molecule type" value="Genomic_DNA"/>
</dbReference>
<dbReference type="Pfam" id="PF00151">
    <property type="entry name" value="Lipase"/>
    <property type="match status" value="2"/>
</dbReference>
<keyword evidence="8" id="KW-1185">Reference proteome</keyword>
<dbReference type="CDD" id="cd00707">
    <property type="entry name" value="Pancreat_lipase_like"/>
    <property type="match status" value="2"/>
</dbReference>
<feature type="domain" description="Lipase" evidence="6">
    <location>
        <begin position="422"/>
        <end position="705"/>
    </location>
</feature>
<gene>
    <name evidence="7" type="primary">similar to Lipase member H-A</name>
    <name evidence="7" type="ORF">CLUMA_CG011978</name>
</gene>
<dbReference type="InterPro" id="IPR013818">
    <property type="entry name" value="Lipase"/>
</dbReference>
<dbReference type="STRING" id="568069.A0A1J1IKC6"/>
<keyword evidence="3" id="KW-0964">Secreted</keyword>
<evidence type="ECO:0000259" key="6">
    <source>
        <dbReference type="Pfam" id="PF00151"/>
    </source>
</evidence>
<feature type="chain" id="PRO_5012972640" evidence="5">
    <location>
        <begin position="21"/>
        <end position="708"/>
    </location>
</feature>
<name>A0A1J1IKC6_9DIPT</name>
<evidence type="ECO:0000256" key="1">
    <source>
        <dbReference type="ARBA" id="ARBA00004613"/>
    </source>
</evidence>
<dbReference type="PANTHER" id="PTHR11610:SF150">
    <property type="entry name" value="FI01825P-RELATED"/>
    <property type="match status" value="1"/>
</dbReference>
<evidence type="ECO:0000313" key="8">
    <source>
        <dbReference type="Proteomes" id="UP000183832"/>
    </source>
</evidence>
<protein>
    <submittedName>
        <fullName evidence="7">CLUMA_CG011978, isoform A</fullName>
    </submittedName>
</protein>
<feature type="signal peptide" evidence="5">
    <location>
        <begin position="1"/>
        <end position="20"/>
    </location>
</feature>
<comment type="similarity">
    <text evidence="2 4">Belongs to the AB hydrolase superfamily. Lipase family.</text>
</comment>
<dbReference type="GO" id="GO:0016298">
    <property type="term" value="F:lipase activity"/>
    <property type="evidence" value="ECO:0007669"/>
    <property type="project" value="InterPro"/>
</dbReference>
<dbReference type="InterPro" id="IPR029058">
    <property type="entry name" value="AB_hydrolase_fold"/>
</dbReference>
<accession>A0A1J1IKC6</accession>
<dbReference type="OrthoDB" id="199913at2759"/>
<dbReference type="GO" id="GO:0005615">
    <property type="term" value="C:extracellular space"/>
    <property type="evidence" value="ECO:0007669"/>
    <property type="project" value="TreeGrafter"/>
</dbReference>
<dbReference type="Proteomes" id="UP000183832">
    <property type="component" value="Unassembled WGS sequence"/>
</dbReference>
<dbReference type="FunFam" id="3.40.50.1820:FF:000076">
    <property type="entry name" value="phospholipase A1"/>
    <property type="match status" value="2"/>
</dbReference>
<dbReference type="GO" id="GO:0016042">
    <property type="term" value="P:lipid catabolic process"/>
    <property type="evidence" value="ECO:0007669"/>
    <property type="project" value="TreeGrafter"/>
</dbReference>
<dbReference type="Gene3D" id="3.40.50.1820">
    <property type="entry name" value="alpha/beta hydrolase"/>
    <property type="match status" value="2"/>
</dbReference>
<dbReference type="PRINTS" id="PR00821">
    <property type="entry name" value="TAGLIPASE"/>
</dbReference>
<dbReference type="SUPFAM" id="SSF53474">
    <property type="entry name" value="alpha/beta-Hydrolases"/>
    <property type="match status" value="2"/>
</dbReference>
<feature type="domain" description="Lipase" evidence="6">
    <location>
        <begin position="72"/>
        <end position="315"/>
    </location>
</feature>
<comment type="subcellular location">
    <subcellularLocation>
        <location evidence="1">Secreted</location>
    </subcellularLocation>
</comment>
<keyword evidence="5" id="KW-0732">Signal</keyword>
<organism evidence="7 8">
    <name type="scientific">Clunio marinus</name>
    <dbReference type="NCBI Taxonomy" id="568069"/>
    <lineage>
        <taxon>Eukaryota</taxon>
        <taxon>Metazoa</taxon>
        <taxon>Ecdysozoa</taxon>
        <taxon>Arthropoda</taxon>
        <taxon>Hexapoda</taxon>
        <taxon>Insecta</taxon>
        <taxon>Pterygota</taxon>
        <taxon>Neoptera</taxon>
        <taxon>Endopterygota</taxon>
        <taxon>Diptera</taxon>
        <taxon>Nematocera</taxon>
        <taxon>Chironomoidea</taxon>
        <taxon>Chironomidae</taxon>
        <taxon>Clunio</taxon>
    </lineage>
</organism>
<proteinExistence type="inferred from homology"/>
<dbReference type="GO" id="GO:0017171">
    <property type="term" value="F:serine hydrolase activity"/>
    <property type="evidence" value="ECO:0007669"/>
    <property type="project" value="TreeGrafter"/>
</dbReference>
<evidence type="ECO:0000256" key="2">
    <source>
        <dbReference type="ARBA" id="ARBA00010701"/>
    </source>
</evidence>
<evidence type="ECO:0000313" key="7">
    <source>
        <dbReference type="EMBL" id="CRK98905.1"/>
    </source>
</evidence>
<evidence type="ECO:0000256" key="3">
    <source>
        <dbReference type="ARBA" id="ARBA00022525"/>
    </source>
</evidence>
<reference evidence="7 8" key="1">
    <citation type="submission" date="2015-04" db="EMBL/GenBank/DDBJ databases">
        <authorList>
            <person name="Syromyatnikov M.Y."/>
            <person name="Popov V.N."/>
        </authorList>
    </citation>
    <scope>NUCLEOTIDE SEQUENCE [LARGE SCALE GENOMIC DNA]</scope>
</reference>
<dbReference type="AlphaFoldDB" id="A0A1J1IKC6"/>